<sequence>GVVQRRLTFTHHRAYPGLVNVPRHWVRCNPQGTQIAFLMRDDNGIVQLWLISPQGGEPRQLTHNKTDIQSAFNWHPSGEWLGFVLDNRIACAHAQSGEVEYLTENHANPPSADAVVFSPDGQWLAWMEGGQLWITETDR</sequence>
<dbReference type="AlphaFoldDB" id="A0A6L7CH34"/>
<protein>
    <submittedName>
        <fullName evidence="1">DUF3748 domain-containing protein</fullName>
    </submittedName>
</protein>
<dbReference type="EMBL" id="WTRN01000360">
    <property type="protein sequence ID" value="MWT86390.1"/>
    <property type="molecule type" value="Genomic_DNA"/>
</dbReference>
<dbReference type="SUPFAM" id="SSF82171">
    <property type="entry name" value="DPP6 N-terminal domain-like"/>
    <property type="match status" value="1"/>
</dbReference>
<gene>
    <name evidence="1" type="ORF">GP954_14755</name>
</gene>
<proteinExistence type="predicted"/>
<accession>A0A6L7CH34</accession>
<dbReference type="InterPro" id="IPR011042">
    <property type="entry name" value="6-blade_b-propeller_TolB-like"/>
</dbReference>
<evidence type="ECO:0000313" key="2">
    <source>
        <dbReference type="Proteomes" id="UP000480485"/>
    </source>
</evidence>
<dbReference type="Gene3D" id="2.120.10.30">
    <property type="entry name" value="TolB, C-terminal domain"/>
    <property type="match status" value="1"/>
</dbReference>
<feature type="non-terminal residue" evidence="1">
    <location>
        <position position="1"/>
    </location>
</feature>
<name>A0A6L7CH34_ECOLX</name>
<dbReference type="FunFam" id="2.120.10.30:FF:000090">
    <property type="entry name" value="Putative Dipeptidyl aminopeptidases /acylaminoacyl-peptidase"/>
    <property type="match status" value="1"/>
</dbReference>
<dbReference type="Proteomes" id="UP000480485">
    <property type="component" value="Unassembled WGS sequence"/>
</dbReference>
<evidence type="ECO:0000313" key="1">
    <source>
        <dbReference type="EMBL" id="MWT86390.1"/>
    </source>
</evidence>
<organism evidence="1 2">
    <name type="scientific">Escherichia coli</name>
    <dbReference type="NCBI Taxonomy" id="562"/>
    <lineage>
        <taxon>Bacteria</taxon>
        <taxon>Pseudomonadati</taxon>
        <taxon>Pseudomonadota</taxon>
        <taxon>Gammaproteobacteria</taxon>
        <taxon>Enterobacterales</taxon>
        <taxon>Enterobacteriaceae</taxon>
        <taxon>Escherichia</taxon>
    </lineage>
</organism>
<comment type="caution">
    <text evidence="1">The sequence shown here is derived from an EMBL/GenBank/DDBJ whole genome shotgun (WGS) entry which is preliminary data.</text>
</comment>
<reference evidence="1 2" key="1">
    <citation type="submission" date="2019-12" db="EMBL/GenBank/DDBJ databases">
        <title>Enteriobacteria Tanzani isolates_8377-8380.</title>
        <authorList>
            <person name="Subbiah M."/>
            <person name="Call D."/>
        </authorList>
    </citation>
    <scope>NUCLEOTIDE SEQUENCE [LARGE SCALE GENOMIC DNA]</scope>
    <source>
        <strain evidence="1 2">8378wC7</strain>
    </source>
</reference>